<dbReference type="SUPFAM" id="SSF143081">
    <property type="entry name" value="BB1717-like"/>
    <property type="match status" value="1"/>
</dbReference>
<name>A0AAW8JCJ6_9GAMM</name>
<protein>
    <recommendedName>
        <fullName evidence="8">Abasic site processing protein</fullName>
        <ecNumber evidence="8">3.4.-.-</ecNumber>
    </recommendedName>
</protein>
<dbReference type="GO" id="GO:0008233">
    <property type="term" value="F:peptidase activity"/>
    <property type="evidence" value="ECO:0007669"/>
    <property type="project" value="UniProtKB-KW"/>
</dbReference>
<evidence type="ECO:0000313" key="9">
    <source>
        <dbReference type="EMBL" id="MDQ9070466.1"/>
    </source>
</evidence>
<dbReference type="PANTHER" id="PTHR13604:SF0">
    <property type="entry name" value="ABASIC SITE PROCESSING PROTEIN HMCES"/>
    <property type="match status" value="1"/>
</dbReference>
<dbReference type="InterPro" id="IPR036590">
    <property type="entry name" value="SRAP-like"/>
</dbReference>
<keyword evidence="2 8" id="KW-0645">Protease</keyword>
<dbReference type="AlphaFoldDB" id="A0AAW8JCJ6"/>
<dbReference type="Pfam" id="PF02586">
    <property type="entry name" value="SRAP"/>
    <property type="match status" value="1"/>
</dbReference>
<reference evidence="9" key="1">
    <citation type="submission" date="2023-08" db="EMBL/GenBank/DDBJ databases">
        <title>Emergence of clinically-relevant ST2 carbapenem-resistant Acinetobacter baumannii strains in hospital sewages in Zhejiang, East of China.</title>
        <authorList>
            <person name="Kaichao C."/>
            <person name="Zhang R."/>
        </authorList>
    </citation>
    <scope>NUCLEOTIDE SEQUENCE</scope>
    <source>
        <strain evidence="9">M-SY-60</strain>
    </source>
</reference>
<proteinExistence type="inferred from homology"/>
<evidence type="ECO:0000256" key="6">
    <source>
        <dbReference type="ARBA" id="ARBA00023125"/>
    </source>
</evidence>
<keyword evidence="3" id="KW-0227">DNA damage</keyword>
<dbReference type="GO" id="GO:0003697">
    <property type="term" value="F:single-stranded DNA binding"/>
    <property type="evidence" value="ECO:0007669"/>
    <property type="project" value="InterPro"/>
</dbReference>
<keyword evidence="7" id="KW-0456">Lyase</keyword>
<organism evidence="9 10">
    <name type="scientific">Acinetobacter gerneri</name>
    <dbReference type="NCBI Taxonomy" id="202952"/>
    <lineage>
        <taxon>Bacteria</taxon>
        <taxon>Pseudomonadati</taxon>
        <taxon>Pseudomonadota</taxon>
        <taxon>Gammaproteobacteria</taxon>
        <taxon>Moraxellales</taxon>
        <taxon>Moraxellaceae</taxon>
        <taxon>Acinetobacter</taxon>
    </lineage>
</organism>
<evidence type="ECO:0000313" key="10">
    <source>
        <dbReference type="Proteomes" id="UP001243195"/>
    </source>
</evidence>
<gene>
    <name evidence="9" type="ORF">RFH51_03195</name>
</gene>
<dbReference type="PANTHER" id="PTHR13604">
    <property type="entry name" value="DC12-RELATED"/>
    <property type="match status" value="1"/>
</dbReference>
<dbReference type="GO" id="GO:0016829">
    <property type="term" value="F:lyase activity"/>
    <property type="evidence" value="ECO:0007669"/>
    <property type="project" value="UniProtKB-KW"/>
</dbReference>
<accession>A0AAW8JCJ6</accession>
<dbReference type="Proteomes" id="UP001243195">
    <property type="component" value="Unassembled WGS sequence"/>
</dbReference>
<dbReference type="EC" id="3.4.-.-" evidence="8"/>
<evidence type="ECO:0000256" key="3">
    <source>
        <dbReference type="ARBA" id="ARBA00022763"/>
    </source>
</evidence>
<keyword evidence="4 8" id="KW-0378">Hydrolase</keyword>
<evidence type="ECO:0000256" key="2">
    <source>
        <dbReference type="ARBA" id="ARBA00022670"/>
    </source>
</evidence>
<dbReference type="InterPro" id="IPR003738">
    <property type="entry name" value="SRAP"/>
</dbReference>
<dbReference type="EMBL" id="JAVIDA010000003">
    <property type="protein sequence ID" value="MDQ9070466.1"/>
    <property type="molecule type" value="Genomic_DNA"/>
</dbReference>
<dbReference type="Gene3D" id="3.90.1680.10">
    <property type="entry name" value="SOS response associated peptidase-like"/>
    <property type="match status" value="1"/>
</dbReference>
<keyword evidence="6" id="KW-0238">DNA-binding</keyword>
<comment type="caution">
    <text evidence="9">The sequence shown here is derived from an EMBL/GenBank/DDBJ whole genome shotgun (WGS) entry which is preliminary data.</text>
</comment>
<dbReference type="GO" id="GO:0106300">
    <property type="term" value="P:protein-DNA covalent cross-linking repair"/>
    <property type="evidence" value="ECO:0007669"/>
    <property type="project" value="InterPro"/>
</dbReference>
<dbReference type="RefSeq" id="WP_308955060.1">
    <property type="nucleotide sequence ID" value="NZ_JAVICY010000003.1"/>
</dbReference>
<evidence type="ECO:0000256" key="8">
    <source>
        <dbReference type="RuleBase" id="RU364100"/>
    </source>
</evidence>
<comment type="similarity">
    <text evidence="1 8">Belongs to the SOS response-associated peptidase family.</text>
</comment>
<sequence length="222" mass="26278">MCAVFESIRPEQIEALNLPAFDLEYEQEIYPNYQTPLLFKSEQGLEWRMVNFGMVPKWAEDKEIATKTYNARNETLHEKPSFRDAFLKCKFAVIPVSKFYEMKYINGKAQRWGVQRKDGRAFYVAALYEITKQQDKIIRSATMISLDANEHEMMKEFHEPRTDKRCVMIIPHERLDEWLSLQQADISTFVKGFPVEEFECFYAPKSKKDSNRLQLDIFESLM</sequence>
<keyword evidence="5" id="KW-0190">Covalent protein-DNA linkage</keyword>
<evidence type="ECO:0000256" key="4">
    <source>
        <dbReference type="ARBA" id="ARBA00022801"/>
    </source>
</evidence>
<evidence type="ECO:0000256" key="5">
    <source>
        <dbReference type="ARBA" id="ARBA00023124"/>
    </source>
</evidence>
<evidence type="ECO:0000256" key="1">
    <source>
        <dbReference type="ARBA" id="ARBA00008136"/>
    </source>
</evidence>
<evidence type="ECO:0000256" key="7">
    <source>
        <dbReference type="ARBA" id="ARBA00023239"/>
    </source>
</evidence>
<dbReference type="GO" id="GO:0006508">
    <property type="term" value="P:proteolysis"/>
    <property type="evidence" value="ECO:0007669"/>
    <property type="project" value="UniProtKB-KW"/>
</dbReference>